<comment type="caution">
    <text evidence="1">The sequence shown here is derived from an EMBL/GenBank/DDBJ whole genome shotgun (WGS) entry which is preliminary data.</text>
</comment>
<dbReference type="AlphaFoldDB" id="E6PXS4"/>
<name>E6PXS4_9ZZZZ</name>
<organism evidence="1">
    <name type="scientific">mine drainage metagenome</name>
    <dbReference type="NCBI Taxonomy" id="410659"/>
    <lineage>
        <taxon>unclassified sequences</taxon>
        <taxon>metagenomes</taxon>
        <taxon>ecological metagenomes</taxon>
    </lineage>
</organism>
<sequence>MGEMKRAIAREREAWAEKMQEQTRMKSTLVIAAAIIAAVRLARDPDISRPSPRLTAVVSESVNLARMILDRVGR</sequence>
<dbReference type="EMBL" id="CABN01000047">
    <property type="protein sequence ID" value="CBH99733.1"/>
    <property type="molecule type" value="Genomic_DNA"/>
</dbReference>
<reference evidence="1" key="1">
    <citation type="submission" date="2009-10" db="EMBL/GenBank/DDBJ databases">
        <title>Diversity of trophic interactions inside an arsenic-rich microbial ecosystem.</title>
        <authorList>
            <person name="Bertin P.N."/>
            <person name="Heinrich-Salmeron A."/>
            <person name="Pelletier E."/>
            <person name="Goulhen-Chollet F."/>
            <person name="Arsene-Ploetze F."/>
            <person name="Gallien S."/>
            <person name="Calteau A."/>
            <person name="Vallenet D."/>
            <person name="Casiot C."/>
            <person name="Chane-Woon-Ming B."/>
            <person name="Giloteaux L."/>
            <person name="Barakat M."/>
            <person name="Bonnefoy V."/>
            <person name="Bruneel O."/>
            <person name="Chandler M."/>
            <person name="Cleiss J."/>
            <person name="Duran R."/>
            <person name="Elbaz-Poulichet F."/>
            <person name="Fonknechten N."/>
            <person name="Lauga B."/>
            <person name="Mornico D."/>
            <person name="Ortet P."/>
            <person name="Schaeffer C."/>
            <person name="Siguier P."/>
            <person name="Alexander Thil Smith A."/>
            <person name="Van Dorsselaer A."/>
            <person name="Weissenbach J."/>
            <person name="Medigue C."/>
            <person name="Le Paslier D."/>
        </authorList>
    </citation>
    <scope>NUCLEOTIDE SEQUENCE</scope>
</reference>
<accession>E6PXS4</accession>
<protein>
    <submittedName>
        <fullName evidence="1">Uncharacterized protein</fullName>
    </submittedName>
</protein>
<proteinExistence type="predicted"/>
<evidence type="ECO:0000313" key="1">
    <source>
        <dbReference type="EMBL" id="CBH99733.1"/>
    </source>
</evidence>
<gene>
    <name evidence="1" type="ORF">CARN3_0680</name>
</gene>